<dbReference type="KEGG" id="htq:FRZ44_12060"/>
<dbReference type="InterPro" id="IPR040511">
    <property type="entry name" value="AGS_C"/>
</dbReference>
<keyword evidence="7" id="KW-0546">Nucleotide metabolism</keyword>
<dbReference type="GO" id="GO:0046872">
    <property type="term" value="F:metal ion binding"/>
    <property type="evidence" value="ECO:0007669"/>
    <property type="project" value="UniProtKB-KW"/>
</dbReference>
<sequence>MGISSSLFFDRYDSQKQTLYRRIIPTEDQFEEQQERWSALADHLTSALSEKSGNTITTWLQGSYKFGTQIRPVRAGEEFDIDLGIYFVWEGDPSDGDYGPKALKGMVQESLSDYSSDSVIEVISPPKIRCARIRFKGDFHIDVPAYHLDDERDTRTLATEEDEWEESDPKALYIWFKSSFDDDRRTIVRRQIRYLKTWAALKFSSVDSRPSSTLITVLVAEAAVSLSKERFSEDDDTLQLILGSIVDRLDYDRTVLNPVDPDEDLAGRLEAKEYDSFIDSLKELQKIADEALGEADVSAAADKWSDAFEHFFPLPDVEAIDEEVSKTQHLPVRAFNPEVDVTAVSRDNPNHKWSGRNAIGPIPKNCDIYFQITNSGAMPPNSVVQWMVRNEGDEAEIFNDLGHRAGTGVTAKERSAYRGTHHMDCVVRQYGIVIGRRRIPVRITGMAMARRNPLKLPQWVRLRGRR</sequence>
<dbReference type="InterPro" id="IPR006116">
    <property type="entry name" value="NT_2-5OAS_ClassI-CCAase"/>
</dbReference>
<evidence type="ECO:0000256" key="9">
    <source>
        <dbReference type="ARBA" id="ARBA00023134"/>
    </source>
</evidence>
<dbReference type="InterPro" id="IPR047805">
    <property type="entry name" value="GAMP_synthase"/>
</dbReference>
<dbReference type="GO" id="GO:0140701">
    <property type="term" value="F:3',3'-cyclic GMP-AMP synthase activity"/>
    <property type="evidence" value="ECO:0007669"/>
    <property type="project" value="InterPro"/>
</dbReference>
<evidence type="ECO:0000256" key="4">
    <source>
        <dbReference type="ARBA" id="ARBA00022741"/>
    </source>
</evidence>
<keyword evidence="5" id="KW-0067">ATP-binding</keyword>
<dbReference type="EMBL" id="CP042906">
    <property type="protein sequence ID" value="QEX15917.1"/>
    <property type="molecule type" value="Genomic_DNA"/>
</dbReference>
<keyword evidence="1" id="KW-0808">Transferase</keyword>
<evidence type="ECO:0000256" key="7">
    <source>
        <dbReference type="ARBA" id="ARBA00023080"/>
    </source>
</evidence>
<evidence type="ECO:0000313" key="14">
    <source>
        <dbReference type="EMBL" id="QEX15917.1"/>
    </source>
</evidence>
<organism evidence="14 15">
    <name type="scientific">Hypericibacter terrae</name>
    <dbReference type="NCBI Taxonomy" id="2602015"/>
    <lineage>
        <taxon>Bacteria</taxon>
        <taxon>Pseudomonadati</taxon>
        <taxon>Pseudomonadota</taxon>
        <taxon>Alphaproteobacteria</taxon>
        <taxon>Rhodospirillales</taxon>
        <taxon>Dongiaceae</taxon>
        <taxon>Hypericibacter</taxon>
    </lineage>
</organism>
<evidence type="ECO:0000256" key="6">
    <source>
        <dbReference type="ARBA" id="ARBA00022842"/>
    </source>
</evidence>
<dbReference type="Proteomes" id="UP000326202">
    <property type="component" value="Chromosome"/>
</dbReference>
<dbReference type="RefSeq" id="WP_151176332.1">
    <property type="nucleotide sequence ID" value="NZ_CP042906.1"/>
</dbReference>
<name>A0A5J6MFS0_9PROT</name>
<dbReference type="CDD" id="cd05400">
    <property type="entry name" value="NT_2-5OAS_ClassI-CCAase"/>
    <property type="match status" value="1"/>
</dbReference>
<evidence type="ECO:0000256" key="1">
    <source>
        <dbReference type="ARBA" id="ARBA00022679"/>
    </source>
</evidence>
<evidence type="ECO:0000256" key="2">
    <source>
        <dbReference type="ARBA" id="ARBA00022695"/>
    </source>
</evidence>
<evidence type="ECO:0000256" key="11">
    <source>
        <dbReference type="ARBA" id="ARBA00048304"/>
    </source>
</evidence>
<feature type="domain" description="Adenylyl/Guanylyl and SMODS C-terminal sensor" evidence="12">
    <location>
        <begin position="335"/>
        <end position="443"/>
    </location>
</feature>
<keyword evidence="2" id="KW-0548">Nucleotidyltransferase</keyword>
<feature type="domain" description="Cyclic GMP-AMP synthase DncV-like nucleotidyltransferase" evidence="13">
    <location>
        <begin position="58"/>
        <end position="146"/>
    </location>
</feature>
<dbReference type="NCBIfam" id="NF041078">
    <property type="entry name" value="cGAS"/>
    <property type="match status" value="1"/>
</dbReference>
<dbReference type="GO" id="GO:0051607">
    <property type="term" value="P:defense response to virus"/>
    <property type="evidence" value="ECO:0007669"/>
    <property type="project" value="UniProtKB-KW"/>
</dbReference>
<evidence type="ECO:0000256" key="5">
    <source>
        <dbReference type="ARBA" id="ARBA00022840"/>
    </source>
</evidence>
<evidence type="ECO:0000313" key="15">
    <source>
        <dbReference type="Proteomes" id="UP000326202"/>
    </source>
</evidence>
<keyword evidence="8" id="KW-0051">Antiviral defense</keyword>
<dbReference type="AlphaFoldDB" id="A0A5J6MFS0"/>
<keyword evidence="9" id="KW-0342">GTP-binding</keyword>
<evidence type="ECO:0000259" key="12">
    <source>
        <dbReference type="Pfam" id="PF18134"/>
    </source>
</evidence>
<dbReference type="OrthoDB" id="7572058at2"/>
<dbReference type="GO" id="GO:0005524">
    <property type="term" value="F:ATP binding"/>
    <property type="evidence" value="ECO:0007669"/>
    <property type="project" value="UniProtKB-KW"/>
</dbReference>
<keyword evidence="15" id="KW-1185">Reference proteome</keyword>
<dbReference type="Pfam" id="PF21654">
    <property type="entry name" value="DncV-like_NTFase"/>
    <property type="match status" value="1"/>
</dbReference>
<keyword evidence="6" id="KW-0460">Magnesium</keyword>
<gene>
    <name evidence="14" type="ORF">FRZ44_12060</name>
</gene>
<evidence type="ECO:0000259" key="13">
    <source>
        <dbReference type="Pfam" id="PF21654"/>
    </source>
</evidence>
<protein>
    <recommendedName>
        <fullName evidence="10">Cyclic GMP-AMP synthase</fullName>
    </recommendedName>
</protein>
<reference evidence="14 15" key="1">
    <citation type="submission" date="2019-08" db="EMBL/GenBank/DDBJ databases">
        <title>Hyperibacter terrae gen. nov., sp. nov. and Hyperibacter viscosus sp. nov., two new members in the family Rhodospirillaceae isolated from the rhizosphere of Hypericum perforatum.</title>
        <authorList>
            <person name="Noviana Z."/>
        </authorList>
    </citation>
    <scope>NUCLEOTIDE SEQUENCE [LARGE SCALE GENOMIC DNA]</scope>
    <source>
        <strain evidence="14 15">R5913</strain>
    </source>
</reference>
<proteinExistence type="predicted"/>
<dbReference type="GO" id="GO:0005525">
    <property type="term" value="F:GTP binding"/>
    <property type="evidence" value="ECO:0007669"/>
    <property type="project" value="UniProtKB-KW"/>
</dbReference>
<evidence type="ECO:0000256" key="3">
    <source>
        <dbReference type="ARBA" id="ARBA00022723"/>
    </source>
</evidence>
<dbReference type="GO" id="GO:0009117">
    <property type="term" value="P:nucleotide metabolic process"/>
    <property type="evidence" value="ECO:0007669"/>
    <property type="project" value="UniProtKB-KW"/>
</dbReference>
<evidence type="ECO:0000256" key="8">
    <source>
        <dbReference type="ARBA" id="ARBA00023118"/>
    </source>
</evidence>
<comment type="catalytic activity">
    <reaction evidence="11">
        <text>GTP + ATP = 3',3'-cGAMP + 2 diphosphate</text>
        <dbReference type="Rhea" id="RHEA:35647"/>
        <dbReference type="ChEBI" id="CHEBI:30616"/>
        <dbReference type="ChEBI" id="CHEBI:33019"/>
        <dbReference type="ChEBI" id="CHEBI:37565"/>
        <dbReference type="ChEBI" id="CHEBI:71501"/>
    </reaction>
    <physiologicalReaction direction="left-to-right" evidence="11">
        <dbReference type="Rhea" id="RHEA:35648"/>
    </physiologicalReaction>
</comment>
<dbReference type="Pfam" id="PF18134">
    <property type="entry name" value="AGS_C"/>
    <property type="match status" value="1"/>
</dbReference>
<keyword evidence="4" id="KW-0547">Nucleotide-binding</keyword>
<accession>A0A5J6MFS0</accession>
<dbReference type="InterPro" id="IPR048445">
    <property type="entry name" value="DncV-like_NTFase"/>
</dbReference>
<evidence type="ECO:0000256" key="10">
    <source>
        <dbReference type="ARBA" id="ARBA00044145"/>
    </source>
</evidence>
<keyword evidence="3" id="KW-0479">Metal-binding</keyword>